<accession>A0A8S5QXW1</accession>
<organism evidence="1">
    <name type="scientific">Siphoviridae sp. ctr592</name>
    <dbReference type="NCBI Taxonomy" id="2826474"/>
    <lineage>
        <taxon>Viruses</taxon>
        <taxon>Duplodnaviria</taxon>
        <taxon>Heunggongvirae</taxon>
        <taxon>Uroviricota</taxon>
        <taxon>Caudoviricetes</taxon>
    </lineage>
</organism>
<evidence type="ECO:0000313" key="1">
    <source>
        <dbReference type="EMBL" id="DAE23641.1"/>
    </source>
</evidence>
<proteinExistence type="predicted"/>
<name>A0A8S5QXW1_9CAUD</name>
<reference evidence="1" key="1">
    <citation type="journal article" date="2021" name="Proc. Natl. Acad. Sci. U.S.A.">
        <title>A Catalog of Tens of Thousands of Viruses from Human Metagenomes Reveals Hidden Associations with Chronic Diseases.</title>
        <authorList>
            <person name="Tisza M.J."/>
            <person name="Buck C.B."/>
        </authorList>
    </citation>
    <scope>NUCLEOTIDE SEQUENCE</scope>
    <source>
        <strain evidence="1">Ctr592</strain>
    </source>
</reference>
<dbReference type="EMBL" id="BK015757">
    <property type="protein sequence ID" value="DAE23641.1"/>
    <property type="molecule type" value="Genomic_DNA"/>
</dbReference>
<sequence>MQVCRVARLYSYSHIRSGFPPLLSLSKDCVKRCVGLDNILCARRVFRSGCVFVFIPTFEGLTRRGQARACRKSDCVAVFLARYCCGSRSRCTVCAVSNSVQTRARSDDRKLRASRCRVREAVFDDRYDRKCIPAFRTEAIQRLHSLTCAVRAVDLFNRCIERKTTTSADTRYNKTFNAFDFVGSDAEIRCCHIPYRFASHIDRHIEDTTAETSYVIRFVFGRQTAVFKHILRRIRAANKELTSRHKFALIVSAQEDSPFFDRIGVDTFVRVTVVKVCARFDDVFEICASCRRCVHNNPVLLNFAACDIVEVPCKLCRNGHSVDRARYLTAQDFSPLCDKVGGHHILLYFGDINHKVNNVEQVDIVRFGLVEERRVVVEETAVRVRADSTSRAVARKNTQNGYLRDRSVFAVFFRYRFAVSRKEVLKNVILNDCRIQSFKSCAVYKRFIVVTKFCCHNNNLLLIFYLPK</sequence>
<protein>
    <submittedName>
        <fullName evidence="1">Uncharacterized protein</fullName>
    </submittedName>
</protein>